<reference evidence="2 3" key="1">
    <citation type="submission" date="2024-01" db="EMBL/GenBank/DDBJ databases">
        <title>Maribacter spp. originated from different algae showed divergent polysaccharides utilization ability.</title>
        <authorList>
            <person name="Wang H."/>
            <person name="Wu Y."/>
        </authorList>
    </citation>
    <scope>NUCLEOTIDE SEQUENCE [LARGE SCALE GENOMIC DNA]</scope>
    <source>
        <strain evidence="2 3">PR1</strain>
    </source>
</reference>
<accession>A0ABU7IXU8</accession>
<dbReference type="InterPro" id="IPR004843">
    <property type="entry name" value="Calcineurin-like_PHP"/>
</dbReference>
<dbReference type="RefSeq" id="WP_272652496.1">
    <property type="nucleotide sequence ID" value="NZ_JAZDDG010000008.1"/>
</dbReference>
<dbReference type="EMBL" id="JAZDDG010000008">
    <property type="protein sequence ID" value="MEE1977814.1"/>
    <property type="molecule type" value="Genomic_DNA"/>
</dbReference>
<feature type="domain" description="Calcineurin-like phosphoesterase" evidence="1">
    <location>
        <begin position="35"/>
        <end position="245"/>
    </location>
</feature>
<dbReference type="PANTHER" id="PTHR43143">
    <property type="entry name" value="METALLOPHOSPHOESTERASE, CALCINEURIN SUPERFAMILY"/>
    <property type="match status" value="1"/>
</dbReference>
<dbReference type="SUPFAM" id="SSF56300">
    <property type="entry name" value="Metallo-dependent phosphatases"/>
    <property type="match status" value="1"/>
</dbReference>
<name>A0ABU7IXU8_9FLAO</name>
<evidence type="ECO:0000259" key="1">
    <source>
        <dbReference type="Pfam" id="PF00149"/>
    </source>
</evidence>
<proteinExistence type="predicted"/>
<evidence type="ECO:0000313" key="2">
    <source>
        <dbReference type="EMBL" id="MEE1977814.1"/>
    </source>
</evidence>
<evidence type="ECO:0000313" key="3">
    <source>
        <dbReference type="Proteomes" id="UP001356308"/>
    </source>
</evidence>
<gene>
    <name evidence="2" type="ORF">V1I91_17175</name>
</gene>
<dbReference type="Proteomes" id="UP001356308">
    <property type="component" value="Unassembled WGS sequence"/>
</dbReference>
<organism evidence="2 3">
    <name type="scientific">Maribacter cobaltidurans</name>
    <dbReference type="NCBI Taxonomy" id="1178778"/>
    <lineage>
        <taxon>Bacteria</taxon>
        <taxon>Pseudomonadati</taxon>
        <taxon>Bacteroidota</taxon>
        <taxon>Flavobacteriia</taxon>
        <taxon>Flavobacteriales</taxon>
        <taxon>Flavobacteriaceae</taxon>
        <taxon>Maribacter</taxon>
    </lineage>
</organism>
<dbReference type="InterPro" id="IPR051918">
    <property type="entry name" value="STPP_CPPED1"/>
</dbReference>
<dbReference type="Pfam" id="PF00149">
    <property type="entry name" value="Metallophos"/>
    <property type="match status" value="1"/>
</dbReference>
<sequence>MRTVLWIALLFVCLGIKAQSEDLVGSTYADQEGFSFVFMTDIHLQPERGAQEAFQKVIDTVNKLHVDFVLTGGDLVYDALRGNFNRSDSLFRTYSTSIKKFDVPVYNTIGNHELFGIYRESDIKTNHPDYKYGMYERYLGKRYYSFDHKGWHFISLCSIEEKDQRYIGLIDDEQKQWLKDDLAQLDTETPIVLSTHIPFISTYNQRYPKNKVKEVPNELWIYNRDEILKLFNDLDLKLVLQGHMHWIEDINLQNKTRFITGGSVAGRPSWRRKNNRNDGIHYDEEGFMVIHVKNGNISWNYIDNKWESRLEPDEK</sequence>
<dbReference type="InterPro" id="IPR029052">
    <property type="entry name" value="Metallo-depent_PP-like"/>
</dbReference>
<comment type="caution">
    <text evidence="2">The sequence shown here is derived from an EMBL/GenBank/DDBJ whole genome shotgun (WGS) entry which is preliminary data.</text>
</comment>
<dbReference type="PANTHER" id="PTHR43143:SF1">
    <property type="entry name" value="SERINE_THREONINE-PROTEIN PHOSPHATASE CPPED1"/>
    <property type="match status" value="1"/>
</dbReference>
<keyword evidence="3" id="KW-1185">Reference proteome</keyword>
<dbReference type="Gene3D" id="3.60.21.10">
    <property type="match status" value="1"/>
</dbReference>
<protein>
    <submittedName>
        <fullName evidence="2">Metallophosphoesterase</fullName>
    </submittedName>
</protein>